<evidence type="ECO:0000313" key="2">
    <source>
        <dbReference type="Proteomes" id="UP000002640"/>
    </source>
</evidence>
<sequence>MALKWFELVGIDDPPPPRCVLLAEDALILSLRKAAFHDIRHVLSANVFASFLKVYTNRAAYNAADRQELPDKLPVGALGGSKDDALVVKVSMRWTTTNFDASSQPFVDDDSQLSTWKLDAAAIAGFGVRCPSDKLVLFRRPDAIKVFNFLRDDVIRDGRCGYILGPPGSGKSATAAAFALALARTRWVVTWIHLGCMAPPECVRLERNLKTTLTLGYHYLEGGGLGQILSEVDDTENHIVFVDDVALPNDAELLVCKRWLRRNRLKRRLVVVPSVLYRRIDESTDMDISEMVVSPWTLSEYFGAVEDDELFQHVRPQLDASDDNAAADVDAIETFSGSTYTDSTNFWRRSLVRSKYYFAGGNARYMFSFPTAKVSSFLDQTVRALSDDLLMHAWSKGMIS</sequence>
<reference evidence="1 2" key="1">
    <citation type="journal article" date="2006" name="Science">
        <title>Phytophthora genome sequences uncover evolutionary origins and mechanisms of pathogenesis.</title>
        <authorList>
            <person name="Tyler B.M."/>
            <person name="Tripathy S."/>
            <person name="Zhang X."/>
            <person name="Dehal P."/>
            <person name="Jiang R.H."/>
            <person name="Aerts A."/>
            <person name="Arredondo F.D."/>
            <person name="Baxter L."/>
            <person name="Bensasson D."/>
            <person name="Beynon J.L."/>
            <person name="Chapman J."/>
            <person name="Damasceno C.M."/>
            <person name="Dorrance A.E."/>
            <person name="Dou D."/>
            <person name="Dickerman A.W."/>
            <person name="Dubchak I.L."/>
            <person name="Garbelotto M."/>
            <person name="Gijzen M."/>
            <person name="Gordon S.G."/>
            <person name="Govers F."/>
            <person name="Grunwald N.J."/>
            <person name="Huang W."/>
            <person name="Ivors K.L."/>
            <person name="Jones R.W."/>
            <person name="Kamoun S."/>
            <person name="Krampis K."/>
            <person name="Lamour K.H."/>
            <person name="Lee M.K."/>
            <person name="McDonald W.H."/>
            <person name="Medina M."/>
            <person name="Meijer H.J."/>
            <person name="Nordberg E.K."/>
            <person name="Maclean D.J."/>
            <person name="Ospina-Giraldo M.D."/>
            <person name="Morris P.F."/>
            <person name="Phuntumart V."/>
            <person name="Putnam N.H."/>
            <person name="Rash S."/>
            <person name="Rose J.K."/>
            <person name="Sakihama Y."/>
            <person name="Salamov A.A."/>
            <person name="Savidor A."/>
            <person name="Scheuring C.F."/>
            <person name="Smith B.M."/>
            <person name="Sobral B.W."/>
            <person name="Terry A."/>
            <person name="Torto-Alalibo T.A."/>
            <person name="Win J."/>
            <person name="Xu Z."/>
            <person name="Zhang H."/>
            <person name="Grigoriev I.V."/>
            <person name="Rokhsar D.S."/>
            <person name="Boore J.L."/>
        </authorList>
    </citation>
    <scope>NUCLEOTIDE SEQUENCE [LARGE SCALE GENOMIC DNA]</scope>
    <source>
        <strain evidence="1 2">P6497</strain>
    </source>
</reference>
<evidence type="ECO:0000313" key="1">
    <source>
        <dbReference type="EMBL" id="EGZ10685.1"/>
    </source>
</evidence>
<organism evidence="1 2">
    <name type="scientific">Phytophthora sojae (strain P6497)</name>
    <name type="common">Soybean stem and root rot agent</name>
    <name type="synonym">Phytophthora megasperma f. sp. glycines</name>
    <dbReference type="NCBI Taxonomy" id="1094619"/>
    <lineage>
        <taxon>Eukaryota</taxon>
        <taxon>Sar</taxon>
        <taxon>Stramenopiles</taxon>
        <taxon>Oomycota</taxon>
        <taxon>Peronosporomycetes</taxon>
        <taxon>Peronosporales</taxon>
        <taxon>Peronosporaceae</taxon>
        <taxon>Phytophthora</taxon>
    </lineage>
</organism>
<dbReference type="InterPro" id="IPR027417">
    <property type="entry name" value="P-loop_NTPase"/>
</dbReference>
<dbReference type="EMBL" id="JH159158">
    <property type="protein sequence ID" value="EGZ10685.1"/>
    <property type="molecule type" value="Genomic_DNA"/>
</dbReference>
<dbReference type="GeneID" id="20642426"/>
<dbReference type="SUPFAM" id="SSF52540">
    <property type="entry name" value="P-loop containing nucleoside triphosphate hydrolases"/>
    <property type="match status" value="1"/>
</dbReference>
<accession>G5A184</accession>
<keyword evidence="2" id="KW-1185">Reference proteome</keyword>
<protein>
    <submittedName>
        <fullName evidence="1">Uncharacterized protein</fullName>
    </submittedName>
</protein>
<proteinExistence type="predicted"/>
<dbReference type="KEGG" id="psoj:PHYSODRAFT_304483"/>
<dbReference type="AlphaFoldDB" id="G5A184"/>
<gene>
    <name evidence="1" type="ORF">PHYSODRAFT_304483</name>
</gene>
<dbReference type="InParanoid" id="G5A184"/>
<dbReference type="Proteomes" id="UP000002640">
    <property type="component" value="Unassembled WGS sequence"/>
</dbReference>
<dbReference type="RefSeq" id="XP_009533430.1">
    <property type="nucleotide sequence ID" value="XM_009535135.1"/>
</dbReference>
<name>G5A184_PHYSP</name>